<dbReference type="PANTHER" id="PTHR42870">
    <property type="entry name" value="ACETYL-COA C-ACETYLTRANSFERASE"/>
    <property type="match status" value="1"/>
</dbReference>
<gene>
    <name evidence="2" type="ORF">G8770_11260</name>
</gene>
<feature type="domain" description="Thiolase C-terminal" evidence="1">
    <location>
        <begin position="239"/>
        <end position="382"/>
    </location>
</feature>
<name>A0A9E5JVQ8_9GAMM</name>
<protein>
    <submittedName>
        <fullName evidence="2">Thiolase</fullName>
    </submittedName>
</protein>
<dbReference type="PIRSF" id="PIRSF000429">
    <property type="entry name" value="Ac-CoA_Ac_transf"/>
    <property type="match status" value="1"/>
</dbReference>
<dbReference type="CDD" id="cd00829">
    <property type="entry name" value="SCP-x_thiolase"/>
    <property type="match status" value="1"/>
</dbReference>
<dbReference type="AlphaFoldDB" id="A0A9E5JVQ8"/>
<accession>A0A9E5JVQ8</accession>
<dbReference type="Gene3D" id="3.40.47.10">
    <property type="match status" value="1"/>
</dbReference>
<evidence type="ECO:0000259" key="1">
    <source>
        <dbReference type="Pfam" id="PF22691"/>
    </source>
</evidence>
<dbReference type="NCBIfam" id="NF004811">
    <property type="entry name" value="PRK06158.1"/>
    <property type="match status" value="1"/>
</dbReference>
<dbReference type="InterPro" id="IPR055140">
    <property type="entry name" value="Thiolase_C_2"/>
</dbReference>
<organism evidence="2 3">
    <name type="scientific">Pseudomaricurvus hydrocarbonicus</name>
    <dbReference type="NCBI Taxonomy" id="1470433"/>
    <lineage>
        <taxon>Bacteria</taxon>
        <taxon>Pseudomonadati</taxon>
        <taxon>Pseudomonadota</taxon>
        <taxon>Gammaproteobacteria</taxon>
        <taxon>Cellvibrionales</taxon>
        <taxon>Cellvibrionaceae</taxon>
        <taxon>Pseudomaricurvus</taxon>
    </lineage>
</organism>
<proteinExistence type="predicted"/>
<keyword evidence="3" id="KW-1185">Reference proteome</keyword>
<dbReference type="Pfam" id="PF22691">
    <property type="entry name" value="Thiolase_C_1"/>
    <property type="match status" value="1"/>
</dbReference>
<dbReference type="InterPro" id="IPR016039">
    <property type="entry name" value="Thiolase-like"/>
</dbReference>
<evidence type="ECO:0000313" key="2">
    <source>
        <dbReference type="EMBL" id="NHO66124.1"/>
    </source>
</evidence>
<dbReference type="Proteomes" id="UP000787472">
    <property type="component" value="Unassembled WGS sequence"/>
</dbReference>
<comment type="caution">
    <text evidence="2">The sequence shown here is derived from an EMBL/GenBank/DDBJ whole genome shotgun (WGS) entry which is preliminary data.</text>
</comment>
<dbReference type="GO" id="GO:0003988">
    <property type="term" value="F:acetyl-CoA C-acyltransferase activity"/>
    <property type="evidence" value="ECO:0007669"/>
    <property type="project" value="UniProtKB-ARBA"/>
</dbReference>
<evidence type="ECO:0000313" key="3">
    <source>
        <dbReference type="Proteomes" id="UP000787472"/>
    </source>
</evidence>
<dbReference type="InterPro" id="IPR002155">
    <property type="entry name" value="Thiolase"/>
</dbReference>
<sequence>MNHSLRGSCAVAGIGLTDFGDLPGRSALENTAEAVHSALTDAGIHKSEVDALFTSNFPDTFAALHLAEYLGVQPHVLDDTNIGGAVYVSQLQHAAAAIQAGLCNVAVIAMGSNTRSKLKQQGIIDGPRELFPYEDEYRPKAPMNAYALAAARHMHQYGTTREHLAEIAVAARAWAQLNPRAIRRTPLSIAEVMAAPMVCDPLSAMDCCLIADAGAAVVLVSADRARDLPQSPVYLLGVGVATTHAGISQMPDLTVTASVESGKRAYDMAGLSAREVDVVSLYDAFTINTLLFLEDLGFCPKGEGGNFVSDGNIAPGGGLPVNTNGGGLSCVHPGMYGLMLIIEAVEQLRHAAGERQIPGAEIALCNGNGGHLSSQATAIFGTSSSL</sequence>
<dbReference type="EMBL" id="JAAONZ010000007">
    <property type="protein sequence ID" value="NHO66124.1"/>
    <property type="molecule type" value="Genomic_DNA"/>
</dbReference>
<reference evidence="2" key="1">
    <citation type="submission" date="2020-03" db="EMBL/GenBank/DDBJ databases">
        <authorList>
            <person name="Guo F."/>
        </authorList>
    </citation>
    <scope>NUCLEOTIDE SEQUENCE</scope>
    <source>
        <strain evidence="2">JCM 30134</strain>
    </source>
</reference>
<dbReference type="PANTHER" id="PTHR42870:SF1">
    <property type="entry name" value="NON-SPECIFIC LIPID-TRANSFER PROTEIN-LIKE 2"/>
    <property type="match status" value="1"/>
</dbReference>
<dbReference type="SUPFAM" id="SSF53901">
    <property type="entry name" value="Thiolase-like"/>
    <property type="match status" value="2"/>
</dbReference>
<dbReference type="RefSeq" id="WP_167186368.1">
    <property type="nucleotide sequence ID" value="NZ_JAAONZ010000007.1"/>
</dbReference>